<proteinExistence type="predicted"/>
<dbReference type="GeneID" id="37024401"/>
<feature type="transmembrane region" description="Helical" evidence="1">
    <location>
        <begin position="12"/>
        <end position="30"/>
    </location>
</feature>
<evidence type="ECO:0000256" key="1">
    <source>
        <dbReference type="SAM" id="Phobius"/>
    </source>
</evidence>
<dbReference type="EMBL" id="KZ819604">
    <property type="protein sequence ID" value="PWN33661.1"/>
    <property type="molecule type" value="Genomic_DNA"/>
</dbReference>
<evidence type="ECO:0000313" key="3">
    <source>
        <dbReference type="Proteomes" id="UP000245771"/>
    </source>
</evidence>
<dbReference type="RefSeq" id="XP_025353963.1">
    <property type="nucleotide sequence ID" value="XM_025502620.1"/>
</dbReference>
<protein>
    <submittedName>
        <fullName evidence="2">Uncharacterized protein</fullName>
    </submittedName>
</protein>
<keyword evidence="1" id="KW-0472">Membrane</keyword>
<keyword evidence="1" id="KW-0812">Transmembrane</keyword>
<evidence type="ECO:0000313" key="2">
    <source>
        <dbReference type="EMBL" id="PWN33661.1"/>
    </source>
</evidence>
<sequence length="152" mass="17673">MSLLIFKKKCIGRVQAIFSFFGLISFRLYNLAFKRRSFKTRFVLGHPIPFYLFSFTFARPLILSLGNDILQVSTDNPFLTCRPILFSLNLVHHIKTALLFRSIRGIEITEFAQEHSIFSKTKRKNCETFGELKRPCFSPFSNLQKISIVKQS</sequence>
<organism evidence="2 3">
    <name type="scientific">Meira miltonrushii</name>
    <dbReference type="NCBI Taxonomy" id="1280837"/>
    <lineage>
        <taxon>Eukaryota</taxon>
        <taxon>Fungi</taxon>
        <taxon>Dikarya</taxon>
        <taxon>Basidiomycota</taxon>
        <taxon>Ustilaginomycotina</taxon>
        <taxon>Exobasidiomycetes</taxon>
        <taxon>Exobasidiales</taxon>
        <taxon>Brachybasidiaceae</taxon>
        <taxon>Meira</taxon>
    </lineage>
</organism>
<keyword evidence="1" id="KW-1133">Transmembrane helix</keyword>
<dbReference type="Proteomes" id="UP000245771">
    <property type="component" value="Unassembled WGS sequence"/>
</dbReference>
<name>A0A316VCF1_9BASI</name>
<accession>A0A316VCF1</accession>
<keyword evidence="3" id="KW-1185">Reference proteome</keyword>
<dbReference type="InParanoid" id="A0A316VCF1"/>
<reference evidence="2 3" key="1">
    <citation type="journal article" date="2018" name="Mol. Biol. Evol.">
        <title>Broad Genomic Sampling Reveals a Smut Pathogenic Ancestry of the Fungal Clade Ustilaginomycotina.</title>
        <authorList>
            <person name="Kijpornyongpan T."/>
            <person name="Mondo S.J."/>
            <person name="Barry K."/>
            <person name="Sandor L."/>
            <person name="Lee J."/>
            <person name="Lipzen A."/>
            <person name="Pangilinan J."/>
            <person name="LaButti K."/>
            <person name="Hainaut M."/>
            <person name="Henrissat B."/>
            <person name="Grigoriev I.V."/>
            <person name="Spatafora J.W."/>
            <person name="Aime M.C."/>
        </authorList>
    </citation>
    <scope>NUCLEOTIDE SEQUENCE [LARGE SCALE GENOMIC DNA]</scope>
    <source>
        <strain evidence="2 3">MCA 3882</strain>
    </source>
</reference>
<dbReference type="AlphaFoldDB" id="A0A316VCF1"/>
<gene>
    <name evidence="2" type="ORF">FA14DRAFT_64319</name>
</gene>